<reference evidence="11 12" key="1">
    <citation type="journal article" date="2018" name="Gigascience">
        <title>Genomes of trombidid mites reveal novel predicted allergens and laterally-transferred genes associated with secondary metabolism.</title>
        <authorList>
            <person name="Dong X."/>
            <person name="Chaisiri K."/>
            <person name="Xia D."/>
            <person name="Armstrong S.D."/>
            <person name="Fang Y."/>
            <person name="Donnelly M.J."/>
            <person name="Kadowaki T."/>
            <person name="McGarry J.W."/>
            <person name="Darby A.C."/>
            <person name="Makepeace B.L."/>
        </authorList>
    </citation>
    <scope>NUCLEOTIDE SEQUENCE [LARGE SCALE GENOMIC DNA]</scope>
    <source>
        <strain evidence="11">UoL-UT</strain>
    </source>
</reference>
<keyword evidence="12" id="KW-1185">Reference proteome</keyword>
<comment type="subcellular location">
    <subcellularLocation>
        <location evidence="1">Mitochondrion outer membrane</location>
    </subcellularLocation>
</comment>
<evidence type="ECO:0000256" key="8">
    <source>
        <dbReference type="ARBA" id="ARBA00023114"/>
    </source>
</evidence>
<evidence type="ECO:0000313" key="12">
    <source>
        <dbReference type="Proteomes" id="UP000288716"/>
    </source>
</evidence>
<organism evidence="11 12">
    <name type="scientific">Leptotrombidium deliense</name>
    <dbReference type="NCBI Taxonomy" id="299467"/>
    <lineage>
        <taxon>Eukaryota</taxon>
        <taxon>Metazoa</taxon>
        <taxon>Ecdysozoa</taxon>
        <taxon>Arthropoda</taxon>
        <taxon>Chelicerata</taxon>
        <taxon>Arachnida</taxon>
        <taxon>Acari</taxon>
        <taxon>Acariformes</taxon>
        <taxon>Trombidiformes</taxon>
        <taxon>Prostigmata</taxon>
        <taxon>Anystina</taxon>
        <taxon>Parasitengona</taxon>
        <taxon>Trombiculoidea</taxon>
        <taxon>Trombiculidae</taxon>
        <taxon>Leptotrombidium</taxon>
    </lineage>
</organism>
<dbReference type="PANTHER" id="PTHR11743">
    <property type="entry name" value="VOLTAGE-DEPENDENT ANION-SELECTIVE CHANNEL"/>
    <property type="match status" value="1"/>
</dbReference>
<dbReference type="STRING" id="299467.A0A443STI0"/>
<keyword evidence="6" id="KW-1000">Mitochondrion outer membrane</keyword>
<keyword evidence="5" id="KW-0812">Transmembrane</keyword>
<dbReference type="GO" id="GO:0008308">
    <property type="term" value="F:voltage-gated monoatomic anion channel activity"/>
    <property type="evidence" value="ECO:0007669"/>
    <property type="project" value="InterPro"/>
</dbReference>
<evidence type="ECO:0000256" key="7">
    <source>
        <dbReference type="ARBA" id="ARBA00023065"/>
    </source>
</evidence>
<dbReference type="Proteomes" id="UP000288716">
    <property type="component" value="Unassembled WGS sequence"/>
</dbReference>
<keyword evidence="8" id="KW-0626">Porin</keyword>
<protein>
    <submittedName>
        <fullName evidence="11">Voltage-dependent anion-selective channel-like protein</fullName>
    </submittedName>
</protein>
<proteinExistence type="inferred from homology"/>
<evidence type="ECO:0000256" key="2">
    <source>
        <dbReference type="ARBA" id="ARBA00007780"/>
    </source>
</evidence>
<evidence type="ECO:0000313" key="11">
    <source>
        <dbReference type="EMBL" id="RWS30811.1"/>
    </source>
</evidence>
<dbReference type="PANTHER" id="PTHR11743:SF70">
    <property type="entry name" value="GH26960P-RELATED"/>
    <property type="match status" value="1"/>
</dbReference>
<dbReference type="GO" id="GO:0015288">
    <property type="term" value="F:porin activity"/>
    <property type="evidence" value="ECO:0007669"/>
    <property type="project" value="UniProtKB-KW"/>
</dbReference>
<keyword evidence="9" id="KW-0496">Mitochondrion</keyword>
<keyword evidence="10" id="KW-0472">Membrane</keyword>
<dbReference type="GO" id="GO:0005741">
    <property type="term" value="C:mitochondrial outer membrane"/>
    <property type="evidence" value="ECO:0007669"/>
    <property type="project" value="UniProtKB-SubCell"/>
</dbReference>
<dbReference type="EMBL" id="NCKV01000366">
    <property type="protein sequence ID" value="RWS30811.1"/>
    <property type="molecule type" value="Genomic_DNA"/>
</dbReference>
<dbReference type="Pfam" id="PF01459">
    <property type="entry name" value="Porin_3"/>
    <property type="match status" value="1"/>
</dbReference>
<evidence type="ECO:0000256" key="10">
    <source>
        <dbReference type="ARBA" id="ARBA00023136"/>
    </source>
</evidence>
<keyword evidence="7" id="KW-0406">Ion transport</keyword>
<dbReference type="AlphaFoldDB" id="A0A443STI0"/>
<evidence type="ECO:0000256" key="1">
    <source>
        <dbReference type="ARBA" id="ARBA00004294"/>
    </source>
</evidence>
<dbReference type="GO" id="GO:0046930">
    <property type="term" value="C:pore complex"/>
    <property type="evidence" value="ECO:0007669"/>
    <property type="project" value="UniProtKB-KW"/>
</dbReference>
<evidence type="ECO:0000256" key="5">
    <source>
        <dbReference type="ARBA" id="ARBA00022692"/>
    </source>
</evidence>
<evidence type="ECO:0000256" key="3">
    <source>
        <dbReference type="ARBA" id="ARBA00022448"/>
    </source>
</evidence>
<dbReference type="FunFam" id="2.40.160.10:FF:000001">
    <property type="entry name" value="Voltage-dependent anion-selective channel protein 2"/>
    <property type="match status" value="1"/>
</dbReference>
<evidence type="ECO:0000256" key="4">
    <source>
        <dbReference type="ARBA" id="ARBA00022452"/>
    </source>
</evidence>
<comment type="similarity">
    <text evidence="2">Belongs to the eukaryotic mitochondrial porin family.</text>
</comment>
<dbReference type="CDD" id="cd07306">
    <property type="entry name" value="Porin3_VDAC"/>
    <property type="match status" value="1"/>
</dbReference>
<sequence>MSPPCFADLGKQAKDLFSKNYHLGIVKLDLKTKTDKGVEFTVNGTSNNDTGRVNATLETKYGVKEHGLTLKEKWTTDNTLTTELTLEDKIMKGLKVGFNGSFAPQSGKKTGTVKTAMKQEFFHANTDVDIDYAGVLVHGAVVLGYQGWLAGAQLSFEPSKHQLTKTNFAIGYQTPEFVLTTSSLYQKVNGQLETGIQMGWSSSNNTPRFGLGCVYKFDDATSLRGKLNNQSQIGLGFTHRLRKGINLTLCALIDGKNFNQGGHKLGIGFDLEA</sequence>
<dbReference type="InterPro" id="IPR027246">
    <property type="entry name" value="Porin_Euk/Tom40"/>
</dbReference>
<evidence type="ECO:0000256" key="9">
    <source>
        <dbReference type="ARBA" id="ARBA00023128"/>
    </source>
</evidence>
<dbReference type="Gene3D" id="2.40.160.10">
    <property type="entry name" value="Porin"/>
    <property type="match status" value="1"/>
</dbReference>
<accession>A0A443STI0</accession>
<evidence type="ECO:0000256" key="6">
    <source>
        <dbReference type="ARBA" id="ARBA00022787"/>
    </source>
</evidence>
<dbReference type="InterPro" id="IPR023614">
    <property type="entry name" value="Porin_dom_sf"/>
</dbReference>
<dbReference type="VEuPathDB" id="VectorBase:LDEU001229"/>
<dbReference type="PRINTS" id="PR00185">
    <property type="entry name" value="EUKARYTPORIN"/>
</dbReference>
<keyword evidence="3" id="KW-0813">Transport</keyword>
<gene>
    <name evidence="11" type="ORF">B4U80_03120</name>
</gene>
<dbReference type="InterPro" id="IPR001925">
    <property type="entry name" value="Porin_Euk"/>
</dbReference>
<dbReference type="OrthoDB" id="7827681at2759"/>
<keyword evidence="4" id="KW-1134">Transmembrane beta strand</keyword>
<name>A0A443STI0_9ACAR</name>
<comment type="caution">
    <text evidence="11">The sequence shown here is derived from an EMBL/GenBank/DDBJ whole genome shotgun (WGS) entry which is preliminary data.</text>
</comment>